<sequence>MDVVKAKFPKGLPTLQELQTYNEGADVPPETAWIWGMDDEIGRINLLTPERVAAARTAELRDGDVVSLNWNMNLPKRPAFGRQPCKHRIANHPDSPWVFDDWLDMNIQSGSQWDGFRHYGHLSTGRLYNNLTREEVLSGTRCGIQAISEHGIVGRGVLLDYYAWTRRHGKDYEPFSHHSITLENLKQVAKEQGIEFQVGDILLIRSGYTARYYELEKSDPQRLHEAGSFKPFLAGVEQTEGMKSWLHDQYFAAVAGDAPAFECWPPKTPESLHEYLLGLWGVPIGEMFDLEALAKQCEEKKRWTFFFTSSPFNMPAPPITTTNPESLECANDAYLHRTVQSLFSLSGRVVVITGGARGIGLAFGVAVAEAGGDVAVLDVLDTPHPHFETLKTAYGVRVKLYKTDVTDFETLKATFEQVVRDFGRIDGCIAAAGICPDEPFLSRTPDSVSRCFSINVLGVYFTAQLAAAQMISQAPSTTNPKGGSIILVGSVAAYQASKAQYLSDYCASKGAVLSLARELAVELADRGVRVNTISPGYMMTDMTLAISDTRPGLAQIFVNEPPMRRMGDRSDLKGACVYLLSDASAYHTGDDMLITGGLHAGRTGEE</sequence>
<feature type="non-terminal residue" evidence="4">
    <location>
        <position position="606"/>
    </location>
</feature>
<dbReference type="Proteomes" id="UP000258309">
    <property type="component" value="Unassembled WGS sequence"/>
</dbReference>
<evidence type="ECO:0000259" key="3">
    <source>
        <dbReference type="SMART" id="SM00822"/>
    </source>
</evidence>
<dbReference type="FunFam" id="3.40.50.720:FF:000084">
    <property type="entry name" value="Short-chain dehydrogenase reductase"/>
    <property type="match status" value="1"/>
</dbReference>
<feature type="domain" description="Ketoreductase" evidence="3">
    <location>
        <begin position="348"/>
        <end position="536"/>
    </location>
</feature>
<dbReference type="InterPro" id="IPR036291">
    <property type="entry name" value="NAD(P)-bd_dom_sf"/>
</dbReference>
<dbReference type="OrthoDB" id="5396at2759"/>
<comment type="similarity">
    <text evidence="1">Belongs to the Cyclase 1 superfamily.</text>
</comment>
<dbReference type="GO" id="GO:0009688">
    <property type="term" value="P:abscisic acid biosynthetic process"/>
    <property type="evidence" value="ECO:0007669"/>
    <property type="project" value="UniProtKB-ARBA"/>
</dbReference>
<evidence type="ECO:0000313" key="5">
    <source>
        <dbReference type="Proteomes" id="UP000258309"/>
    </source>
</evidence>
<dbReference type="InterPro" id="IPR002347">
    <property type="entry name" value="SDR_fam"/>
</dbReference>
<dbReference type="Gene3D" id="3.50.30.50">
    <property type="entry name" value="Putative cyclase"/>
    <property type="match status" value="1"/>
</dbReference>
<dbReference type="SUPFAM" id="SSF102198">
    <property type="entry name" value="Putative cyclase"/>
    <property type="match status" value="1"/>
</dbReference>
<dbReference type="AlphaFoldDB" id="A0A3E2HNB2"/>
<reference evidence="4 5" key="1">
    <citation type="submission" date="2018-05" db="EMBL/GenBank/DDBJ databases">
        <title>Draft genome sequence of Scytalidium lignicola DSM 105466, a ubiquitous saprotrophic fungus.</title>
        <authorList>
            <person name="Buettner E."/>
            <person name="Gebauer A.M."/>
            <person name="Hofrichter M."/>
            <person name="Liers C."/>
            <person name="Kellner H."/>
        </authorList>
    </citation>
    <scope>NUCLEOTIDE SEQUENCE [LARGE SCALE GENOMIC DNA]</scope>
    <source>
        <strain evidence="4 5">DSM 105466</strain>
    </source>
</reference>
<dbReference type="SUPFAM" id="SSF51735">
    <property type="entry name" value="NAD(P)-binding Rossmann-fold domains"/>
    <property type="match status" value="1"/>
</dbReference>
<feature type="non-terminal residue" evidence="4">
    <location>
        <position position="1"/>
    </location>
</feature>
<gene>
    <name evidence="4" type="ORF">B7463_g1440</name>
</gene>
<dbReference type="PANTHER" id="PTHR34861:SF10">
    <property type="entry name" value="CYCLASE"/>
    <property type="match status" value="1"/>
</dbReference>
<dbReference type="PROSITE" id="PS00061">
    <property type="entry name" value="ADH_SHORT"/>
    <property type="match status" value="1"/>
</dbReference>
<name>A0A3E2HNB2_SCYLI</name>
<keyword evidence="5" id="KW-1185">Reference proteome</keyword>
<dbReference type="InterPro" id="IPR020904">
    <property type="entry name" value="Sc_DH/Rdtase_CS"/>
</dbReference>
<dbReference type="STRING" id="5539.A0A3E2HNB2"/>
<dbReference type="InterPro" id="IPR037175">
    <property type="entry name" value="KFase_sf"/>
</dbReference>
<organism evidence="4 5">
    <name type="scientific">Scytalidium lignicola</name>
    <name type="common">Hyphomycete</name>
    <dbReference type="NCBI Taxonomy" id="5539"/>
    <lineage>
        <taxon>Eukaryota</taxon>
        <taxon>Fungi</taxon>
        <taxon>Dikarya</taxon>
        <taxon>Ascomycota</taxon>
        <taxon>Pezizomycotina</taxon>
        <taxon>Leotiomycetes</taxon>
        <taxon>Leotiomycetes incertae sedis</taxon>
        <taxon>Scytalidium</taxon>
    </lineage>
</organism>
<evidence type="ECO:0000313" key="4">
    <source>
        <dbReference type="EMBL" id="RFU34864.1"/>
    </source>
</evidence>
<dbReference type="InterPro" id="IPR057326">
    <property type="entry name" value="KR_dom"/>
</dbReference>
<accession>A0A3E2HNB2</accession>
<dbReference type="Pfam" id="PF13561">
    <property type="entry name" value="adh_short_C2"/>
    <property type="match status" value="1"/>
</dbReference>
<dbReference type="PRINTS" id="PR00080">
    <property type="entry name" value="SDRFAMILY"/>
</dbReference>
<dbReference type="Pfam" id="PF04199">
    <property type="entry name" value="Cyclase"/>
    <property type="match status" value="1"/>
</dbReference>
<dbReference type="PRINTS" id="PR00081">
    <property type="entry name" value="GDHRDH"/>
</dbReference>
<protein>
    <recommendedName>
        <fullName evidence="3">Ketoreductase domain-containing protein</fullName>
    </recommendedName>
</protein>
<evidence type="ECO:0000256" key="1">
    <source>
        <dbReference type="ARBA" id="ARBA00007865"/>
    </source>
</evidence>
<dbReference type="Gene3D" id="3.40.50.720">
    <property type="entry name" value="NAD(P)-binding Rossmann-like Domain"/>
    <property type="match status" value="1"/>
</dbReference>
<dbReference type="EMBL" id="NCSJ02000015">
    <property type="protein sequence ID" value="RFU34864.1"/>
    <property type="molecule type" value="Genomic_DNA"/>
</dbReference>
<dbReference type="PANTHER" id="PTHR34861">
    <property type="match status" value="1"/>
</dbReference>
<dbReference type="GO" id="GO:0004061">
    <property type="term" value="F:arylformamidase activity"/>
    <property type="evidence" value="ECO:0007669"/>
    <property type="project" value="InterPro"/>
</dbReference>
<dbReference type="GO" id="GO:0019441">
    <property type="term" value="P:L-tryptophan catabolic process to kynurenine"/>
    <property type="evidence" value="ECO:0007669"/>
    <property type="project" value="InterPro"/>
</dbReference>
<comment type="caution">
    <text evidence="4">The sequence shown here is derived from an EMBL/GenBank/DDBJ whole genome shotgun (WGS) entry which is preliminary data.</text>
</comment>
<dbReference type="InterPro" id="IPR007325">
    <property type="entry name" value="KFase/CYL"/>
</dbReference>
<dbReference type="SMART" id="SM00822">
    <property type="entry name" value="PKS_KR"/>
    <property type="match status" value="1"/>
</dbReference>
<evidence type="ECO:0000256" key="2">
    <source>
        <dbReference type="ARBA" id="ARBA00022857"/>
    </source>
</evidence>
<dbReference type="OMA" id="CANDAYL"/>
<proteinExistence type="inferred from homology"/>
<keyword evidence="2" id="KW-0521">NADP</keyword>